<dbReference type="InterPro" id="IPR016169">
    <property type="entry name" value="FAD-bd_PCMH_sub2"/>
</dbReference>
<dbReference type="Proteomes" id="UP001589693">
    <property type="component" value="Unassembled WGS sequence"/>
</dbReference>
<dbReference type="InterPro" id="IPR016167">
    <property type="entry name" value="FAD-bd_PCMH_sub1"/>
</dbReference>
<gene>
    <name evidence="7" type="ORF">ACFFQA_33220</name>
</gene>
<dbReference type="Gene3D" id="3.40.462.10">
    <property type="entry name" value="FAD-linked oxidases, C-terminal domain"/>
    <property type="match status" value="1"/>
</dbReference>
<dbReference type="InterPro" id="IPR016164">
    <property type="entry name" value="FAD-linked_Oxase-like_C"/>
</dbReference>
<dbReference type="PANTHER" id="PTHR13878:SF53">
    <property type="entry name" value="CYTOKININ DEHYDROGENASE 6"/>
    <property type="match status" value="1"/>
</dbReference>
<comment type="caution">
    <text evidence="7">The sequence shown here is derived from an EMBL/GenBank/DDBJ whole genome shotgun (WGS) entry which is preliminary data.</text>
</comment>
<dbReference type="Gene3D" id="3.30.465.10">
    <property type="match status" value="1"/>
</dbReference>
<accession>A0ABV6A992</accession>
<comment type="cofactor">
    <cofactor evidence="1">
        <name>FAD</name>
        <dbReference type="ChEBI" id="CHEBI:57692"/>
    </cofactor>
</comment>
<dbReference type="InterPro" id="IPR036318">
    <property type="entry name" value="FAD-bd_PCMH-like_sf"/>
</dbReference>
<evidence type="ECO:0000259" key="6">
    <source>
        <dbReference type="PROSITE" id="PS51387"/>
    </source>
</evidence>
<dbReference type="PROSITE" id="PS51387">
    <property type="entry name" value="FAD_PCMH"/>
    <property type="match status" value="1"/>
</dbReference>
<evidence type="ECO:0000256" key="4">
    <source>
        <dbReference type="ARBA" id="ARBA00022827"/>
    </source>
</evidence>
<dbReference type="SUPFAM" id="SSF56176">
    <property type="entry name" value="FAD-binding/transporter-associated domain-like"/>
    <property type="match status" value="1"/>
</dbReference>
<evidence type="ECO:0000256" key="2">
    <source>
        <dbReference type="ARBA" id="ARBA00005466"/>
    </source>
</evidence>
<evidence type="ECO:0000256" key="1">
    <source>
        <dbReference type="ARBA" id="ARBA00001974"/>
    </source>
</evidence>
<keyword evidence="5" id="KW-0560">Oxidoreductase</keyword>
<dbReference type="RefSeq" id="WP_377860920.1">
    <property type="nucleotide sequence ID" value="NZ_JBHLZU010000028.1"/>
</dbReference>
<evidence type="ECO:0000256" key="3">
    <source>
        <dbReference type="ARBA" id="ARBA00022630"/>
    </source>
</evidence>
<sequence length="482" mass="52539">MDRAMTLSDHRLIAGFDRAGRQWTVDAGAAGLVPAPELAGRLLADPATLARYGRDLGNIVDAVPAAVLVPGSVDDVRAMVAYCHDLDIPVSARGEACTTNGQSLVEGGLVIDMTALAEVHQITRTWLEADAGASWRSVAYLAAQRGLRAEGLPGYLRLTLGGTLSVGGIGSNFREGGLVDQVLAVEVVTGTGERLWCSPNRNAELFDSVLGGLGQYGIITRVRLRLLPAPECSRTYLLHYVEPRPAFRAMRTLIERDEIDGVFAMVVPPTTASPPLYQVRVHVFHDGIPPEQSHTLRGLPTGVSAPMVVDESYLDHISEFDGLIDDYREIGWDQRVKPRHDVLLPDATVEEHVGSVVPALTREEWAPQGFVLILPHLARSFLSPRLRIPADSDVVWLFDLLTVAPVDADAGFTTRMLERNARLWQRARALGGVLYPLGSTEFGQQDWRDHYGATWLDVLTAKKRYDPVGILGTGVGIFPRQG</sequence>
<organism evidence="7 8">
    <name type="scientific">Allokutzneria oryzae</name>
    <dbReference type="NCBI Taxonomy" id="1378989"/>
    <lineage>
        <taxon>Bacteria</taxon>
        <taxon>Bacillati</taxon>
        <taxon>Actinomycetota</taxon>
        <taxon>Actinomycetes</taxon>
        <taxon>Pseudonocardiales</taxon>
        <taxon>Pseudonocardiaceae</taxon>
        <taxon>Allokutzneria</taxon>
    </lineage>
</organism>
<dbReference type="Gene3D" id="3.30.43.10">
    <property type="entry name" value="Uridine Diphospho-n-acetylenolpyruvylglucosamine Reductase, domain 2"/>
    <property type="match status" value="1"/>
</dbReference>
<proteinExistence type="inferred from homology"/>
<dbReference type="InterPro" id="IPR016170">
    <property type="entry name" value="Cytok_DH_C_sf"/>
</dbReference>
<protein>
    <submittedName>
        <fullName evidence="7">FAD-binding protein</fullName>
    </submittedName>
</protein>
<comment type="similarity">
    <text evidence="2">Belongs to the oxygen-dependent FAD-linked oxidoreductase family.</text>
</comment>
<evidence type="ECO:0000313" key="7">
    <source>
        <dbReference type="EMBL" id="MFB9908824.1"/>
    </source>
</evidence>
<name>A0ABV6A992_9PSEU</name>
<dbReference type="InterPro" id="IPR050432">
    <property type="entry name" value="FAD-linked_Oxidoreductases_BP"/>
</dbReference>
<dbReference type="InterPro" id="IPR015345">
    <property type="entry name" value="Cytokinin_DH_FAD/cytokin-bd"/>
</dbReference>
<feature type="domain" description="FAD-binding PCMH-type" evidence="6">
    <location>
        <begin position="60"/>
        <end position="229"/>
    </location>
</feature>
<keyword evidence="3" id="KW-0285">Flavoprotein</keyword>
<dbReference type="SUPFAM" id="SSF55103">
    <property type="entry name" value="FAD-linked oxidases, C-terminal domain"/>
    <property type="match status" value="1"/>
</dbReference>
<dbReference type="Pfam" id="PF09265">
    <property type="entry name" value="Cytokin-bind"/>
    <property type="match status" value="1"/>
</dbReference>
<dbReference type="InterPro" id="IPR016166">
    <property type="entry name" value="FAD-bd_PCMH"/>
</dbReference>
<dbReference type="EMBL" id="JBHLZU010000028">
    <property type="protein sequence ID" value="MFB9908824.1"/>
    <property type="molecule type" value="Genomic_DNA"/>
</dbReference>
<evidence type="ECO:0000313" key="8">
    <source>
        <dbReference type="Proteomes" id="UP001589693"/>
    </source>
</evidence>
<dbReference type="Pfam" id="PF01565">
    <property type="entry name" value="FAD_binding_4"/>
    <property type="match status" value="1"/>
</dbReference>
<dbReference type="InterPro" id="IPR006094">
    <property type="entry name" value="Oxid_FAD_bind_N"/>
</dbReference>
<evidence type="ECO:0000256" key="5">
    <source>
        <dbReference type="ARBA" id="ARBA00023002"/>
    </source>
</evidence>
<keyword evidence="4" id="KW-0274">FAD</keyword>
<keyword evidence="8" id="KW-1185">Reference proteome</keyword>
<dbReference type="PANTHER" id="PTHR13878">
    <property type="entry name" value="GULONOLACTONE OXIDASE"/>
    <property type="match status" value="1"/>
</dbReference>
<reference evidence="7 8" key="1">
    <citation type="submission" date="2024-09" db="EMBL/GenBank/DDBJ databases">
        <authorList>
            <person name="Sun Q."/>
            <person name="Mori K."/>
        </authorList>
    </citation>
    <scope>NUCLEOTIDE SEQUENCE [LARGE SCALE GENOMIC DNA]</scope>
    <source>
        <strain evidence="7 8">TBRC 7907</strain>
    </source>
</reference>